<gene>
    <name evidence="5" type="ORF">GC106_76660</name>
</gene>
<keyword evidence="2" id="KW-0238">DNA-binding</keyword>
<keyword evidence="6" id="KW-1185">Reference proteome</keyword>
<evidence type="ECO:0000256" key="3">
    <source>
        <dbReference type="ARBA" id="ARBA00023163"/>
    </source>
</evidence>
<dbReference type="Gene3D" id="3.40.50.2300">
    <property type="match status" value="1"/>
</dbReference>
<sequence length="187" mass="19797">MLPVHLTASDVTMRERMATALRRAGIPLTPEPGPDTVLVATGRTVDDALDACRPGHLLLIIADTFTPAGVLRAMRAGARVMLQSGRTTPAQLTAAVHAARHGDGRLPHDVLVRLVGTAQPQISLSPLTARQTAVLALTADGHSNAAIARSLSCSEHTIKNVIYDLMTRLQVRNRAHAVAHAVRAGLI</sequence>
<comment type="caution">
    <text evidence="5">The sequence shown here is derived from an EMBL/GenBank/DDBJ whole genome shotgun (WGS) entry which is preliminary data.</text>
</comment>
<feature type="domain" description="HTH luxR-type" evidence="4">
    <location>
        <begin position="120"/>
        <end position="185"/>
    </location>
</feature>
<evidence type="ECO:0000256" key="1">
    <source>
        <dbReference type="ARBA" id="ARBA00023015"/>
    </source>
</evidence>
<evidence type="ECO:0000259" key="4">
    <source>
        <dbReference type="PROSITE" id="PS50043"/>
    </source>
</evidence>
<dbReference type="EMBL" id="JAAATY010000038">
    <property type="protein sequence ID" value="NRN70401.1"/>
    <property type="molecule type" value="Genomic_DNA"/>
</dbReference>
<evidence type="ECO:0000313" key="5">
    <source>
        <dbReference type="EMBL" id="NRN70401.1"/>
    </source>
</evidence>
<dbReference type="PANTHER" id="PTHR44688">
    <property type="entry name" value="DNA-BINDING TRANSCRIPTIONAL ACTIVATOR DEVR_DOSR"/>
    <property type="match status" value="1"/>
</dbReference>
<accession>A0ABX2FG67</accession>
<dbReference type="InterPro" id="IPR016032">
    <property type="entry name" value="Sig_transdc_resp-reg_C-effctor"/>
</dbReference>
<keyword evidence="3" id="KW-0804">Transcription</keyword>
<dbReference type="Proteomes" id="UP000763557">
    <property type="component" value="Unassembled WGS sequence"/>
</dbReference>
<protein>
    <submittedName>
        <fullName evidence="5">Helix-turn-helix transcriptional regulator</fullName>
    </submittedName>
</protein>
<dbReference type="SMART" id="SM00421">
    <property type="entry name" value="HTH_LUXR"/>
    <property type="match status" value="1"/>
</dbReference>
<dbReference type="PROSITE" id="PS50043">
    <property type="entry name" value="HTH_LUXR_2"/>
    <property type="match status" value="1"/>
</dbReference>
<organism evidence="5 6">
    <name type="scientific">Kibdelosporangium persicum</name>
    <dbReference type="NCBI Taxonomy" id="2698649"/>
    <lineage>
        <taxon>Bacteria</taxon>
        <taxon>Bacillati</taxon>
        <taxon>Actinomycetota</taxon>
        <taxon>Actinomycetes</taxon>
        <taxon>Pseudonocardiales</taxon>
        <taxon>Pseudonocardiaceae</taxon>
        <taxon>Kibdelosporangium</taxon>
    </lineage>
</organism>
<dbReference type="PANTHER" id="PTHR44688:SF16">
    <property type="entry name" value="DNA-BINDING TRANSCRIPTIONAL ACTIVATOR DEVR_DOSR"/>
    <property type="match status" value="1"/>
</dbReference>
<dbReference type="RefSeq" id="WP_173141517.1">
    <property type="nucleotide sequence ID" value="NZ_CBCSGW010000034.1"/>
</dbReference>
<reference evidence="5 6" key="1">
    <citation type="submission" date="2020-01" db="EMBL/GenBank/DDBJ databases">
        <title>Kibdelosporangium persica a novel Actinomycetes from a hot desert in Iran.</title>
        <authorList>
            <person name="Safaei N."/>
            <person name="Zaburannyi N."/>
            <person name="Mueller R."/>
            <person name="Wink J."/>
        </authorList>
    </citation>
    <scope>NUCLEOTIDE SEQUENCE [LARGE SCALE GENOMIC DNA]</scope>
    <source>
        <strain evidence="5 6">4NS15</strain>
    </source>
</reference>
<dbReference type="SUPFAM" id="SSF46894">
    <property type="entry name" value="C-terminal effector domain of the bipartite response regulators"/>
    <property type="match status" value="1"/>
</dbReference>
<dbReference type="CDD" id="cd06170">
    <property type="entry name" value="LuxR_C_like"/>
    <property type="match status" value="1"/>
</dbReference>
<dbReference type="InterPro" id="IPR000792">
    <property type="entry name" value="Tscrpt_reg_LuxR_C"/>
</dbReference>
<keyword evidence="1" id="KW-0805">Transcription regulation</keyword>
<name>A0ABX2FG67_9PSEU</name>
<dbReference type="Pfam" id="PF00196">
    <property type="entry name" value="GerE"/>
    <property type="match status" value="1"/>
</dbReference>
<proteinExistence type="predicted"/>
<evidence type="ECO:0000256" key="2">
    <source>
        <dbReference type="ARBA" id="ARBA00023125"/>
    </source>
</evidence>
<evidence type="ECO:0000313" key="6">
    <source>
        <dbReference type="Proteomes" id="UP000763557"/>
    </source>
</evidence>
<dbReference type="PRINTS" id="PR00038">
    <property type="entry name" value="HTHLUXR"/>
</dbReference>